<organism evidence="1 2">
    <name type="scientific">Luteolibacter luteus</name>
    <dbReference type="NCBI Taxonomy" id="2728835"/>
    <lineage>
        <taxon>Bacteria</taxon>
        <taxon>Pseudomonadati</taxon>
        <taxon>Verrucomicrobiota</taxon>
        <taxon>Verrucomicrobiia</taxon>
        <taxon>Verrucomicrobiales</taxon>
        <taxon>Verrucomicrobiaceae</taxon>
        <taxon>Luteolibacter</taxon>
    </lineage>
</organism>
<proteinExistence type="predicted"/>
<dbReference type="KEGG" id="luo:HHL09_23600"/>
<keyword evidence="2" id="KW-1185">Reference proteome</keyword>
<dbReference type="EMBL" id="CP051774">
    <property type="protein sequence ID" value="QJE98641.1"/>
    <property type="molecule type" value="Genomic_DNA"/>
</dbReference>
<dbReference type="RefSeq" id="WP_169457128.1">
    <property type="nucleotide sequence ID" value="NZ_CP051774.1"/>
</dbReference>
<dbReference type="AlphaFoldDB" id="A0A858RPU4"/>
<sequence>MWIPPDTYAIARIDLPRAGTHGWQVRIQRRGVKHGKFFADRSYGGVPESYDAARLWRDDLVKRMADEENAVRICRRSPRNSSGVVGVSKVCVVAASGASYWFWQATWCPAPGERRCVKFSVKRHGEKQAFRMAVEARKDGAGL</sequence>
<evidence type="ECO:0000313" key="2">
    <source>
        <dbReference type="Proteomes" id="UP000501812"/>
    </source>
</evidence>
<evidence type="ECO:0000313" key="1">
    <source>
        <dbReference type="EMBL" id="QJE98641.1"/>
    </source>
</evidence>
<gene>
    <name evidence="1" type="ORF">HHL09_23600</name>
</gene>
<accession>A0A858RPU4</accession>
<protein>
    <submittedName>
        <fullName evidence="1">AP2 domain-containing protein</fullName>
    </submittedName>
</protein>
<dbReference type="Proteomes" id="UP000501812">
    <property type="component" value="Chromosome"/>
</dbReference>
<dbReference type="Gene3D" id="1.20.5.2050">
    <property type="match status" value="1"/>
</dbReference>
<reference evidence="1 2" key="1">
    <citation type="submission" date="2020-04" db="EMBL/GenBank/DDBJ databases">
        <title>Luteolibacter sp. G-1-1-1 isolated from soil.</title>
        <authorList>
            <person name="Dahal R.H."/>
        </authorList>
    </citation>
    <scope>NUCLEOTIDE SEQUENCE [LARGE SCALE GENOMIC DNA]</scope>
    <source>
        <strain evidence="1 2">G-1-1-1</strain>
    </source>
</reference>
<name>A0A858RPU4_9BACT</name>